<sequence>MCVNQRTTIMDVYNSFRSQLIVPLNSLRLFRFISRQRSSGYRIIPCIGEDKVFISLTTSNTITSLEAINDNNNAAISASLDRPRTAFPQCLLTCGRFSKIMDSAARRPFSWSRLYKLDHWRNCAEGDERGKEGGAQ</sequence>
<proteinExistence type="predicted"/>
<accession>A0A0B2VDJ3</accession>
<evidence type="ECO:0000313" key="2">
    <source>
        <dbReference type="Proteomes" id="UP000031036"/>
    </source>
</evidence>
<gene>
    <name evidence="1" type="ORF">Tcan_03164</name>
</gene>
<name>A0A0B2VDJ3_TOXCA</name>
<dbReference type="AlphaFoldDB" id="A0A0B2VDJ3"/>
<organism evidence="1 2">
    <name type="scientific">Toxocara canis</name>
    <name type="common">Canine roundworm</name>
    <dbReference type="NCBI Taxonomy" id="6265"/>
    <lineage>
        <taxon>Eukaryota</taxon>
        <taxon>Metazoa</taxon>
        <taxon>Ecdysozoa</taxon>
        <taxon>Nematoda</taxon>
        <taxon>Chromadorea</taxon>
        <taxon>Rhabditida</taxon>
        <taxon>Spirurina</taxon>
        <taxon>Ascaridomorpha</taxon>
        <taxon>Ascaridoidea</taxon>
        <taxon>Toxocaridae</taxon>
        <taxon>Toxocara</taxon>
    </lineage>
</organism>
<protein>
    <submittedName>
        <fullName evidence="1">Uncharacterized protein</fullName>
    </submittedName>
</protein>
<comment type="caution">
    <text evidence="1">The sequence shown here is derived from an EMBL/GenBank/DDBJ whole genome shotgun (WGS) entry which is preliminary data.</text>
</comment>
<keyword evidence="2" id="KW-1185">Reference proteome</keyword>
<evidence type="ECO:0000313" key="1">
    <source>
        <dbReference type="EMBL" id="KHN79539.1"/>
    </source>
</evidence>
<reference evidence="1 2" key="1">
    <citation type="submission" date="2014-11" db="EMBL/GenBank/DDBJ databases">
        <title>Genetic blueprint of the zoonotic pathogen Toxocara canis.</title>
        <authorList>
            <person name="Zhu X.-Q."/>
            <person name="Korhonen P.K."/>
            <person name="Cai H."/>
            <person name="Young N.D."/>
            <person name="Nejsum P."/>
            <person name="von Samson-Himmelstjerna G."/>
            <person name="Boag P.R."/>
            <person name="Tan P."/>
            <person name="Li Q."/>
            <person name="Min J."/>
            <person name="Yang Y."/>
            <person name="Wang X."/>
            <person name="Fang X."/>
            <person name="Hall R.S."/>
            <person name="Hofmann A."/>
            <person name="Sternberg P.W."/>
            <person name="Jex A.R."/>
            <person name="Gasser R.B."/>
        </authorList>
    </citation>
    <scope>NUCLEOTIDE SEQUENCE [LARGE SCALE GENOMIC DNA]</scope>
    <source>
        <strain evidence="1">PN_DK_2014</strain>
    </source>
</reference>
<dbReference type="EMBL" id="JPKZ01001898">
    <property type="protein sequence ID" value="KHN79539.1"/>
    <property type="molecule type" value="Genomic_DNA"/>
</dbReference>
<dbReference type="Proteomes" id="UP000031036">
    <property type="component" value="Unassembled WGS sequence"/>
</dbReference>